<evidence type="ECO:0000256" key="1">
    <source>
        <dbReference type="ARBA" id="ARBA00005417"/>
    </source>
</evidence>
<name>A0A652YYK8_NOCGL</name>
<comment type="similarity">
    <text evidence="1">Belongs to the ABC transporter superfamily.</text>
</comment>
<evidence type="ECO:0000256" key="4">
    <source>
        <dbReference type="ARBA" id="ARBA00022840"/>
    </source>
</evidence>
<dbReference type="InterPro" id="IPR050153">
    <property type="entry name" value="Metal_Ion_Import_ABC"/>
</dbReference>
<reference evidence="5" key="1">
    <citation type="submission" date="2019-07" db="EMBL/GenBank/DDBJ databases">
        <title>Genomic Encyclopedia of Type Strains, Phase IV (KMG-IV): sequencing the most valuable type-strain genomes for metagenomic binning, comparative biology and taxonomic classification.</title>
        <authorList>
            <person name="Goeker M."/>
        </authorList>
    </citation>
    <scope>NUCLEOTIDE SEQUENCE</scope>
    <source>
        <strain evidence="5">DSM 44596</strain>
    </source>
</reference>
<gene>
    <name evidence="5" type="ORF">FNL38_1011003</name>
</gene>
<dbReference type="AlphaFoldDB" id="A0A652YYK8"/>
<dbReference type="PANTHER" id="PTHR42734">
    <property type="entry name" value="METAL TRANSPORT SYSTEM ATP-BINDING PROTEIN TM_0124-RELATED"/>
    <property type="match status" value="1"/>
</dbReference>
<accession>A0A652YYK8</accession>
<dbReference type="GO" id="GO:0005524">
    <property type="term" value="F:ATP binding"/>
    <property type="evidence" value="ECO:0007669"/>
    <property type="project" value="UniProtKB-KW"/>
</dbReference>
<protein>
    <submittedName>
        <fullName evidence="5">Iron complex transport system ATP-binding protein</fullName>
    </submittedName>
</protein>
<keyword evidence="3" id="KW-0547">Nucleotide-binding</keyword>
<evidence type="ECO:0000313" key="5">
    <source>
        <dbReference type="EMBL" id="TYQ08628.1"/>
    </source>
</evidence>
<dbReference type="PANTHER" id="PTHR42734:SF6">
    <property type="entry name" value="MOLYBDATE IMPORT ATP-BINDING PROTEIN MOLC"/>
    <property type="match status" value="1"/>
</dbReference>
<dbReference type="PROSITE" id="PS50893">
    <property type="entry name" value="ABC_TRANSPORTER_2"/>
    <property type="match status" value="1"/>
</dbReference>
<dbReference type="SMART" id="SM00382">
    <property type="entry name" value="AAA"/>
    <property type="match status" value="1"/>
</dbReference>
<dbReference type="GO" id="GO:0016887">
    <property type="term" value="F:ATP hydrolysis activity"/>
    <property type="evidence" value="ECO:0007669"/>
    <property type="project" value="InterPro"/>
</dbReference>
<evidence type="ECO:0000256" key="2">
    <source>
        <dbReference type="ARBA" id="ARBA00022448"/>
    </source>
</evidence>
<dbReference type="InterPro" id="IPR027417">
    <property type="entry name" value="P-loop_NTPase"/>
</dbReference>
<dbReference type="Gene3D" id="3.40.50.300">
    <property type="entry name" value="P-loop containing nucleotide triphosphate hydrolases"/>
    <property type="match status" value="1"/>
</dbReference>
<evidence type="ECO:0000256" key="3">
    <source>
        <dbReference type="ARBA" id="ARBA00022741"/>
    </source>
</evidence>
<dbReference type="InterPro" id="IPR003593">
    <property type="entry name" value="AAA+_ATPase"/>
</dbReference>
<dbReference type="InterPro" id="IPR017871">
    <property type="entry name" value="ABC_transporter-like_CS"/>
</dbReference>
<proteinExistence type="inferred from homology"/>
<dbReference type="PROSITE" id="PS00211">
    <property type="entry name" value="ABC_TRANSPORTER_1"/>
    <property type="match status" value="1"/>
</dbReference>
<dbReference type="InterPro" id="IPR003439">
    <property type="entry name" value="ABC_transporter-like_ATP-bd"/>
</dbReference>
<keyword evidence="4 5" id="KW-0067">ATP-binding</keyword>
<sequence>MLELIDLGFRYSGRDWVFRHTNLTIASGSITSILGPNGKGKTTLLRCIAGLNTAQEGRVVRDSNIGYVPQATSSSFAYSVFDMVLMGRAKKVSTFGVPSKADVAQTRTVLERVGIDHLATSNFTELSGGQRQLVLIARALNTDCTFMILDEPVSALDLRNQAHVLQLLRELASEGMGILLTTHHPDHPLHLGGDAVVMFSPEEIVVGPVATLVTGETLSRLYGIDVATDTVHDRGNPRTVVYTRYDNFAAAGNDLRLTESSLT</sequence>
<dbReference type="EMBL" id="VNIQ01000001">
    <property type="protein sequence ID" value="TYQ08628.1"/>
    <property type="molecule type" value="Genomic_DNA"/>
</dbReference>
<keyword evidence="2" id="KW-0813">Transport</keyword>
<comment type="caution">
    <text evidence="5">The sequence shown here is derived from an EMBL/GenBank/DDBJ whole genome shotgun (WGS) entry which is preliminary data.</text>
</comment>
<organism evidence="5">
    <name type="scientific">Nocardia globerula</name>
    <dbReference type="NCBI Taxonomy" id="1818"/>
    <lineage>
        <taxon>Bacteria</taxon>
        <taxon>Bacillati</taxon>
        <taxon>Actinomycetota</taxon>
        <taxon>Actinomycetes</taxon>
        <taxon>Mycobacteriales</taxon>
        <taxon>Nocardiaceae</taxon>
        <taxon>Nocardia</taxon>
    </lineage>
</organism>
<dbReference type="SUPFAM" id="SSF52540">
    <property type="entry name" value="P-loop containing nucleoside triphosphate hydrolases"/>
    <property type="match status" value="1"/>
</dbReference>
<dbReference type="Pfam" id="PF00005">
    <property type="entry name" value="ABC_tran"/>
    <property type="match status" value="1"/>
</dbReference>